<dbReference type="SMART" id="SM00220">
    <property type="entry name" value="S_TKc"/>
    <property type="match status" value="1"/>
</dbReference>
<dbReference type="PROSITE" id="PS50011">
    <property type="entry name" value="PROTEIN_KINASE_DOM"/>
    <property type="match status" value="1"/>
</dbReference>
<protein>
    <recommendedName>
        <fullName evidence="3">Protein kinase domain-containing protein</fullName>
    </recommendedName>
</protein>
<keyword evidence="5" id="KW-1185">Reference proteome</keyword>
<evidence type="ECO:0000259" key="3">
    <source>
        <dbReference type="PROSITE" id="PS50011"/>
    </source>
</evidence>
<keyword evidence="2" id="KW-0472">Membrane</keyword>
<sequence length="388" mass="44502">MRLPIIGKNQNIVQIYNQEFIKISPEDIMHEGLKNRWSIRESEWHHKLFKMAFGRIKRSFPFITLLNTNKIICPPKINLRKPTSSLNPSKQIGKQSSNLNKLIKDLKKEQCIMQKASSNPHILQLIGVYGNPEDDLPEHGLVMKYMPNGSLLSLFDNDKIPDVPWALRFQIFHQVALGMNCLHSLDPPIIHRDLKPSNVLLDKHLDVQITDFGLSKIVGVTSSATPSFAGTWSYMAPEALKDINYRPTKSYDVYSYGILMWTLFSREEPYHGFKLYIYIYIYIIYIYIFLSPSITGRDAADIRRLVGEGQRPRISDVDEHSEVKMVPEAKDLMIRCWNQNAENRPSFHAVVPSVFSRAPPSSKNGGRMRSAPAESAGRQIRSKVHFDH</sequence>
<dbReference type="Pfam" id="PF00069">
    <property type="entry name" value="Pkinase"/>
    <property type="match status" value="1"/>
</dbReference>
<evidence type="ECO:0000256" key="2">
    <source>
        <dbReference type="SAM" id="Phobius"/>
    </source>
</evidence>
<dbReference type="InterPro" id="IPR011009">
    <property type="entry name" value="Kinase-like_dom_sf"/>
</dbReference>
<feature type="transmembrane region" description="Helical" evidence="2">
    <location>
        <begin position="275"/>
        <end position="294"/>
    </location>
</feature>
<evidence type="ECO:0000313" key="5">
    <source>
        <dbReference type="Proteomes" id="UP001176940"/>
    </source>
</evidence>
<proteinExistence type="predicted"/>
<feature type="region of interest" description="Disordered" evidence="1">
    <location>
        <begin position="358"/>
        <end position="388"/>
    </location>
</feature>
<dbReference type="PANTHER" id="PTHR44329:SF294">
    <property type="entry name" value="RECEPTOR-INTERACTING SERINE_THREONINE-PROTEIN KINASE 3"/>
    <property type="match status" value="1"/>
</dbReference>
<feature type="domain" description="Protein kinase" evidence="3">
    <location>
        <begin position="42"/>
        <end position="356"/>
    </location>
</feature>
<keyword evidence="2" id="KW-0812">Transmembrane</keyword>
<dbReference type="SUPFAM" id="SSF56112">
    <property type="entry name" value="Protein kinase-like (PK-like)"/>
    <property type="match status" value="1"/>
</dbReference>
<dbReference type="Proteomes" id="UP001176940">
    <property type="component" value="Unassembled WGS sequence"/>
</dbReference>
<reference evidence="4" key="1">
    <citation type="submission" date="2023-07" db="EMBL/GenBank/DDBJ databases">
        <authorList>
            <person name="Stuckert A."/>
        </authorList>
    </citation>
    <scope>NUCLEOTIDE SEQUENCE</scope>
</reference>
<name>A0ABN9MF54_9NEOB</name>
<dbReference type="InterPro" id="IPR008271">
    <property type="entry name" value="Ser/Thr_kinase_AS"/>
</dbReference>
<keyword evidence="2" id="KW-1133">Transmembrane helix</keyword>
<dbReference type="InterPro" id="IPR000719">
    <property type="entry name" value="Prot_kinase_dom"/>
</dbReference>
<organism evidence="4 5">
    <name type="scientific">Ranitomeya imitator</name>
    <name type="common">mimic poison frog</name>
    <dbReference type="NCBI Taxonomy" id="111125"/>
    <lineage>
        <taxon>Eukaryota</taxon>
        <taxon>Metazoa</taxon>
        <taxon>Chordata</taxon>
        <taxon>Craniata</taxon>
        <taxon>Vertebrata</taxon>
        <taxon>Euteleostomi</taxon>
        <taxon>Amphibia</taxon>
        <taxon>Batrachia</taxon>
        <taxon>Anura</taxon>
        <taxon>Neobatrachia</taxon>
        <taxon>Hyloidea</taxon>
        <taxon>Dendrobatidae</taxon>
        <taxon>Dendrobatinae</taxon>
        <taxon>Ranitomeya</taxon>
    </lineage>
</organism>
<accession>A0ABN9MF54</accession>
<dbReference type="Gene3D" id="1.10.510.10">
    <property type="entry name" value="Transferase(Phosphotransferase) domain 1"/>
    <property type="match status" value="1"/>
</dbReference>
<evidence type="ECO:0000256" key="1">
    <source>
        <dbReference type="SAM" id="MobiDB-lite"/>
    </source>
</evidence>
<gene>
    <name evidence="4" type="ORF">RIMI_LOCUS20070059</name>
</gene>
<dbReference type="InterPro" id="IPR051681">
    <property type="entry name" value="Ser/Thr_Kinases-Pseudokinases"/>
</dbReference>
<dbReference type="EMBL" id="CAUEEQ010065959">
    <property type="protein sequence ID" value="CAJ0965230.1"/>
    <property type="molecule type" value="Genomic_DNA"/>
</dbReference>
<comment type="caution">
    <text evidence="4">The sequence shown here is derived from an EMBL/GenBank/DDBJ whole genome shotgun (WGS) entry which is preliminary data.</text>
</comment>
<dbReference type="PANTHER" id="PTHR44329">
    <property type="entry name" value="SERINE/THREONINE-PROTEIN KINASE TNNI3K-RELATED"/>
    <property type="match status" value="1"/>
</dbReference>
<dbReference type="PROSITE" id="PS00108">
    <property type="entry name" value="PROTEIN_KINASE_ST"/>
    <property type="match status" value="1"/>
</dbReference>
<evidence type="ECO:0000313" key="4">
    <source>
        <dbReference type="EMBL" id="CAJ0965230.1"/>
    </source>
</evidence>